<evidence type="ECO:0000313" key="1">
    <source>
        <dbReference type="EMBL" id="AAM10990.1"/>
    </source>
</evidence>
<sequence length="41" mass="4475">MLLAFIFSSLLAVPISWLRTVAVRRGKTLHCAGLMQCGTVI</sequence>
<reference evidence="1" key="1">
    <citation type="submission" date="2002-04" db="EMBL/GenBank/DDBJ databases">
        <authorList>
            <person name="Stapleton M."/>
            <person name="Brokstein P."/>
            <person name="Hong L."/>
            <person name="Agbayani A."/>
            <person name="Carlson J."/>
            <person name="Champe M."/>
            <person name="Chavez C."/>
            <person name="Dorsett V."/>
            <person name="Dresnek D."/>
            <person name="Farfan D."/>
            <person name="Frise E."/>
            <person name="George R."/>
            <person name="Gonzalez M."/>
            <person name="Guarin H."/>
            <person name="Kronmiller B."/>
            <person name="Li P."/>
            <person name="Liao G."/>
            <person name="Miranda A."/>
            <person name="Mungall C.J."/>
            <person name="Nunoo J."/>
            <person name="Pacleb J."/>
            <person name="Paragas V."/>
            <person name="Park S."/>
            <person name="Patel S."/>
            <person name="Phouanenavong S."/>
            <person name="Wan K."/>
            <person name="Yu C."/>
            <person name="Lewis S.E."/>
            <person name="Rubin G.M."/>
            <person name="Celniker S."/>
        </authorList>
    </citation>
    <scope>NUCLEOTIDE SEQUENCE</scope>
</reference>
<organism evidence="1">
    <name type="scientific">Drosophila melanogaster</name>
    <name type="common">Fruit fly</name>
    <dbReference type="NCBI Taxonomy" id="7227"/>
    <lineage>
        <taxon>Eukaryota</taxon>
        <taxon>Metazoa</taxon>
        <taxon>Ecdysozoa</taxon>
        <taxon>Arthropoda</taxon>
        <taxon>Hexapoda</taxon>
        <taxon>Insecta</taxon>
        <taxon>Pterygota</taxon>
        <taxon>Neoptera</taxon>
        <taxon>Endopterygota</taxon>
        <taxon>Diptera</taxon>
        <taxon>Brachycera</taxon>
        <taxon>Muscomorpha</taxon>
        <taxon>Ephydroidea</taxon>
        <taxon>Drosophilidae</taxon>
        <taxon>Drosophila</taxon>
        <taxon>Sophophora</taxon>
    </lineage>
</organism>
<dbReference type="AlphaFoldDB" id="Q8T3R4"/>
<protein>
    <submittedName>
        <fullName evidence="1">AT08987p</fullName>
    </submittedName>
</protein>
<accession>Q8T3R4</accession>
<proteinExistence type="evidence at transcript level"/>
<dbReference type="EMBL" id="AY094637">
    <property type="protein sequence ID" value="AAM10990.1"/>
    <property type="molecule type" value="mRNA"/>
</dbReference>
<name>Q8T3R4_DROME</name>